<accession>A0AAP6IRU1</accession>
<gene>
    <name evidence="2" type="ORF">P7H47_08445</name>
    <name evidence="3" type="ORF">U1294_05820</name>
</gene>
<evidence type="ECO:0000313" key="4">
    <source>
        <dbReference type="Proteomes" id="UP001255696"/>
    </source>
</evidence>
<reference evidence="3" key="2">
    <citation type="submission" date="2023-12" db="EMBL/GenBank/DDBJ databases">
        <title>Molecular genomic analyses of Enterococcus cecorum from sepsis oubreaks in broilers.</title>
        <authorList>
            <person name="Rhoads D."/>
            <person name="Alrubaye A."/>
        </authorList>
    </citation>
    <scope>NUCLEOTIDE SEQUENCE</scope>
    <source>
        <strain evidence="3">1755</strain>
    </source>
</reference>
<evidence type="ECO:0000259" key="1">
    <source>
        <dbReference type="SMART" id="SM00986"/>
    </source>
</evidence>
<evidence type="ECO:0000313" key="3">
    <source>
        <dbReference type="EMBL" id="MDZ5597740.1"/>
    </source>
</evidence>
<dbReference type="EMBL" id="JARQBI010000020">
    <property type="protein sequence ID" value="MDT2797267.1"/>
    <property type="molecule type" value="Genomic_DNA"/>
</dbReference>
<sequence>MSMQTIKQSIMQDEANQIYTQQQIAPLYQVSPTAKVLIIGQAPGQKAQDRQKLFADASGKRLREWLGVDEELFYESGQIAILPMDFYFPGAGKSGDLPPRKGFAQKWHPLLLEQMPDIQLTLLIGHYAMERYLGIKKSTPLTQVVQDYQRYLPTYFPLIHPSPRNQIWQKKHPWFDQEVLPCLKKQVENILK</sequence>
<feature type="domain" description="Uracil-DNA glycosylase-like" evidence="1">
    <location>
        <begin position="27"/>
        <end position="184"/>
    </location>
</feature>
<protein>
    <submittedName>
        <fullName evidence="2">Uracil-DNA glycosylase family protein</fullName>
    </submittedName>
</protein>
<dbReference type="SMART" id="SM00986">
    <property type="entry name" value="UDG"/>
    <property type="match status" value="1"/>
</dbReference>
<reference evidence="2" key="1">
    <citation type="submission" date="2023-03" db="EMBL/GenBank/DDBJ databases">
        <authorList>
            <person name="Shen W."/>
            <person name="Cai J."/>
        </authorList>
    </citation>
    <scope>NUCLEOTIDE SEQUENCE</scope>
    <source>
        <strain evidence="2">B245-2</strain>
    </source>
</reference>
<dbReference type="PANTHER" id="PTHR42160:SF1">
    <property type="entry name" value="URACIL-DNA GLYCOSYLASE SUPERFAMILY PROTEIN"/>
    <property type="match status" value="1"/>
</dbReference>
<name>A0AAP6IRU1_9ENTE</name>
<dbReference type="InterPro" id="IPR005122">
    <property type="entry name" value="Uracil-DNA_glycosylase-like"/>
</dbReference>
<proteinExistence type="predicted"/>
<dbReference type="InterPro" id="IPR047124">
    <property type="entry name" value="HI_0220.2"/>
</dbReference>
<dbReference type="EMBL" id="JAXOGL010000007">
    <property type="protein sequence ID" value="MDZ5597740.1"/>
    <property type="molecule type" value="Genomic_DNA"/>
</dbReference>
<evidence type="ECO:0000313" key="2">
    <source>
        <dbReference type="EMBL" id="MDT2797267.1"/>
    </source>
</evidence>
<dbReference type="SUPFAM" id="SSF52141">
    <property type="entry name" value="Uracil-DNA glycosylase-like"/>
    <property type="match status" value="1"/>
</dbReference>
<dbReference type="PANTHER" id="PTHR42160">
    <property type="entry name" value="URACIL-DNA GLYCOSYLASE SUPERFAMILY PROTEIN"/>
    <property type="match status" value="1"/>
</dbReference>
<dbReference type="CDD" id="cd10033">
    <property type="entry name" value="UDG_like"/>
    <property type="match status" value="1"/>
</dbReference>
<dbReference type="Pfam" id="PF03167">
    <property type="entry name" value="UDG"/>
    <property type="match status" value="1"/>
</dbReference>
<dbReference type="AlphaFoldDB" id="A0AAP6IRU1"/>
<dbReference type="InterPro" id="IPR036895">
    <property type="entry name" value="Uracil-DNA_glycosylase-like_sf"/>
</dbReference>
<dbReference type="SMART" id="SM00987">
    <property type="entry name" value="UreE_C"/>
    <property type="match status" value="1"/>
</dbReference>
<organism evidence="2 4">
    <name type="scientific">Enterococcus cecorum</name>
    <dbReference type="NCBI Taxonomy" id="44008"/>
    <lineage>
        <taxon>Bacteria</taxon>
        <taxon>Bacillati</taxon>
        <taxon>Bacillota</taxon>
        <taxon>Bacilli</taxon>
        <taxon>Lactobacillales</taxon>
        <taxon>Enterococcaceae</taxon>
        <taxon>Enterococcus</taxon>
    </lineage>
</organism>
<dbReference type="Proteomes" id="UP001255696">
    <property type="component" value="Unassembled WGS sequence"/>
</dbReference>
<dbReference type="Proteomes" id="UP001290582">
    <property type="component" value="Unassembled WGS sequence"/>
</dbReference>
<comment type="caution">
    <text evidence="2">The sequence shown here is derived from an EMBL/GenBank/DDBJ whole genome shotgun (WGS) entry which is preliminary data.</text>
</comment>
<dbReference type="Gene3D" id="3.40.470.10">
    <property type="entry name" value="Uracil-DNA glycosylase-like domain"/>
    <property type="match status" value="1"/>
</dbReference>